<evidence type="ECO:0000256" key="3">
    <source>
        <dbReference type="SAM" id="Phobius"/>
    </source>
</evidence>
<accession>A0A9Q0EVL9</accession>
<evidence type="ECO:0000313" key="6">
    <source>
        <dbReference type="EMBL" id="KAJ3612333.1"/>
    </source>
</evidence>
<evidence type="ECO:0000256" key="4">
    <source>
        <dbReference type="SAM" id="SignalP"/>
    </source>
</evidence>
<proteinExistence type="predicted"/>
<keyword evidence="3" id="KW-0472">Membrane</keyword>
<dbReference type="GO" id="GO:0043025">
    <property type="term" value="C:neuronal cell body"/>
    <property type="evidence" value="ECO:0007669"/>
    <property type="project" value="TreeGrafter"/>
</dbReference>
<evidence type="ECO:0000259" key="5">
    <source>
        <dbReference type="Pfam" id="PF15361"/>
    </source>
</evidence>
<keyword evidence="4" id="KW-0732">Signal</keyword>
<sequence length="337" mass="37642">MLLSSSQQVVVAFTVVLCSVVLLPRMPGVGSGPTGRDTRGFDPRHHRKGGDLKAVFVAAGPTGVRGQAASQRVENVQQMKTMVEQEMKSEQFKGSGNKGYVFTLMPLYTVAVGLFASYKFLKMKTADQPLTEKDKVEKGARNTSESEKQLNELEQRLVQTERMLNSILGQLDPLTNCVKSVAEDQKTEVLVQLQTIRSLMHKRGMEVPPSDSREGSSQANLDKLIESLAACKATPTEEAPPTSDKLIRREQADDFQGAEQNRRREEEEAPPTLQEPWMRDVENRRPVCEELPVSEEELPVSEEELPVSEEELPVSEEELPVCEELPASVRRRHPHPE</sequence>
<keyword evidence="3" id="KW-1133">Transmembrane helix</keyword>
<dbReference type="InterPro" id="IPR026160">
    <property type="entry name" value="Ric3"/>
</dbReference>
<comment type="caution">
    <text evidence="6">The sequence shown here is derived from an EMBL/GenBank/DDBJ whole genome shotgun (WGS) entry which is preliminary data.</text>
</comment>
<dbReference type="GO" id="GO:0034394">
    <property type="term" value="P:protein localization to cell surface"/>
    <property type="evidence" value="ECO:0007669"/>
    <property type="project" value="TreeGrafter"/>
</dbReference>
<dbReference type="PANTHER" id="PTHR21723:SF2">
    <property type="entry name" value="RESISTANCE TO INHIBITORS OF CHOLINESTERASE PROTEIN 3 N-TERMINAL DOMAIN-CONTAINING PROTEIN"/>
    <property type="match status" value="1"/>
</dbReference>
<feature type="domain" description="Resistance to inhibitors of cholinesterase protein 3 N-terminal" evidence="5">
    <location>
        <begin position="15"/>
        <end position="168"/>
    </location>
</feature>
<dbReference type="Proteomes" id="UP001148018">
    <property type="component" value="Unassembled WGS sequence"/>
</dbReference>
<evidence type="ECO:0000313" key="7">
    <source>
        <dbReference type="Proteomes" id="UP001148018"/>
    </source>
</evidence>
<dbReference type="OrthoDB" id="9904035at2759"/>
<feature type="signal peptide" evidence="4">
    <location>
        <begin position="1"/>
        <end position="31"/>
    </location>
</feature>
<dbReference type="GO" id="GO:0045202">
    <property type="term" value="C:synapse"/>
    <property type="evidence" value="ECO:0007669"/>
    <property type="project" value="GOC"/>
</dbReference>
<gene>
    <name evidence="6" type="ORF">NHX12_020609</name>
</gene>
<dbReference type="GO" id="GO:0007271">
    <property type="term" value="P:synaptic transmission, cholinergic"/>
    <property type="evidence" value="ECO:0007669"/>
    <property type="project" value="TreeGrafter"/>
</dbReference>
<evidence type="ECO:0000256" key="2">
    <source>
        <dbReference type="SAM" id="MobiDB-lite"/>
    </source>
</evidence>
<dbReference type="Pfam" id="PF15361">
    <property type="entry name" value="RIC3"/>
    <property type="match status" value="1"/>
</dbReference>
<name>A0A9Q0EVL9_9TELE</name>
<keyword evidence="7" id="KW-1185">Reference proteome</keyword>
<keyword evidence="1" id="KW-0175">Coiled coil</keyword>
<feature type="region of interest" description="Disordered" evidence="2">
    <location>
        <begin position="254"/>
        <end position="337"/>
    </location>
</feature>
<evidence type="ECO:0000256" key="1">
    <source>
        <dbReference type="SAM" id="Coils"/>
    </source>
</evidence>
<feature type="compositionally biased region" description="Acidic residues" evidence="2">
    <location>
        <begin position="292"/>
        <end position="321"/>
    </location>
</feature>
<keyword evidence="3" id="KW-0812">Transmembrane</keyword>
<dbReference type="GO" id="GO:0043005">
    <property type="term" value="C:neuron projection"/>
    <property type="evidence" value="ECO:0007669"/>
    <property type="project" value="TreeGrafter"/>
</dbReference>
<dbReference type="EMBL" id="JANIIK010000036">
    <property type="protein sequence ID" value="KAJ3612333.1"/>
    <property type="molecule type" value="Genomic_DNA"/>
</dbReference>
<feature type="chain" id="PRO_5040454503" description="Resistance to inhibitors of cholinesterase protein 3 N-terminal domain-containing protein" evidence="4">
    <location>
        <begin position="32"/>
        <end position="337"/>
    </location>
</feature>
<feature type="coiled-coil region" evidence="1">
    <location>
        <begin position="136"/>
        <end position="170"/>
    </location>
</feature>
<organism evidence="6 7">
    <name type="scientific">Muraenolepis orangiensis</name>
    <name type="common">Patagonian moray cod</name>
    <dbReference type="NCBI Taxonomy" id="630683"/>
    <lineage>
        <taxon>Eukaryota</taxon>
        <taxon>Metazoa</taxon>
        <taxon>Chordata</taxon>
        <taxon>Craniata</taxon>
        <taxon>Vertebrata</taxon>
        <taxon>Euteleostomi</taxon>
        <taxon>Actinopterygii</taxon>
        <taxon>Neopterygii</taxon>
        <taxon>Teleostei</taxon>
        <taxon>Neoteleostei</taxon>
        <taxon>Acanthomorphata</taxon>
        <taxon>Zeiogadaria</taxon>
        <taxon>Gadariae</taxon>
        <taxon>Gadiformes</taxon>
        <taxon>Muraenolepidoidei</taxon>
        <taxon>Muraenolepididae</taxon>
        <taxon>Muraenolepis</taxon>
    </lineage>
</organism>
<dbReference type="PANTHER" id="PTHR21723">
    <property type="entry name" value="RESISTANCE TO INHIBITORS OF CHOLINESTERASE PROTEIN 3 RIC3"/>
    <property type="match status" value="1"/>
</dbReference>
<dbReference type="InterPro" id="IPR032763">
    <property type="entry name" value="RIC3_N"/>
</dbReference>
<dbReference type="AlphaFoldDB" id="A0A9Q0EVL9"/>
<protein>
    <recommendedName>
        <fullName evidence="5">Resistance to inhibitors of cholinesterase protein 3 N-terminal domain-containing protein</fullName>
    </recommendedName>
</protein>
<feature type="transmembrane region" description="Helical" evidence="3">
    <location>
        <begin position="100"/>
        <end position="121"/>
    </location>
</feature>
<reference evidence="6" key="1">
    <citation type="submission" date="2022-07" db="EMBL/GenBank/DDBJ databases">
        <title>Chromosome-level genome of Muraenolepis orangiensis.</title>
        <authorList>
            <person name="Kim J."/>
        </authorList>
    </citation>
    <scope>NUCLEOTIDE SEQUENCE</scope>
    <source>
        <strain evidence="6">KU_S4_2022</strain>
        <tissue evidence="6">Muscle</tissue>
    </source>
</reference>
<feature type="compositionally biased region" description="Basic and acidic residues" evidence="2">
    <location>
        <begin position="277"/>
        <end position="288"/>
    </location>
</feature>